<evidence type="ECO:0000259" key="6">
    <source>
        <dbReference type="Pfam" id="PF06803"/>
    </source>
</evidence>
<protein>
    <recommendedName>
        <fullName evidence="6">DUF1232 domain-containing protein</fullName>
    </recommendedName>
</protein>
<evidence type="ECO:0000256" key="1">
    <source>
        <dbReference type="ARBA" id="ARBA00004127"/>
    </source>
</evidence>
<sequence length="120" mass="12826">MDRKRSAAAAGQAWNIYSETLEADAPRMGERVRAVPRMLKSALRGQYKGLSFKTLGMLAVGLVYILSPLDAVPDVLVPLGVADDTGVALWLATVLVRSAGDYVKWERGGRPDVVAGDVIG</sequence>
<dbReference type="EMBL" id="BAAARW010000026">
    <property type="protein sequence ID" value="GAA2441894.1"/>
    <property type="molecule type" value="Genomic_DNA"/>
</dbReference>
<evidence type="ECO:0000313" key="8">
    <source>
        <dbReference type="Proteomes" id="UP001501231"/>
    </source>
</evidence>
<proteinExistence type="predicted"/>
<reference evidence="7 8" key="1">
    <citation type="journal article" date="2019" name="Int. J. Syst. Evol. Microbiol.">
        <title>The Global Catalogue of Microorganisms (GCM) 10K type strain sequencing project: providing services to taxonomists for standard genome sequencing and annotation.</title>
        <authorList>
            <consortium name="The Broad Institute Genomics Platform"/>
            <consortium name="The Broad Institute Genome Sequencing Center for Infectious Disease"/>
            <person name="Wu L."/>
            <person name="Ma J."/>
        </authorList>
    </citation>
    <scope>NUCLEOTIDE SEQUENCE [LARGE SCALE GENOMIC DNA]</scope>
    <source>
        <strain evidence="7 8">JCM 3325</strain>
    </source>
</reference>
<comment type="subcellular location">
    <subcellularLocation>
        <location evidence="1">Endomembrane system</location>
        <topology evidence="1">Multi-pass membrane protein</topology>
    </subcellularLocation>
</comment>
<feature type="transmembrane region" description="Helical" evidence="5">
    <location>
        <begin position="50"/>
        <end position="69"/>
    </location>
</feature>
<evidence type="ECO:0000313" key="7">
    <source>
        <dbReference type="EMBL" id="GAA2441894.1"/>
    </source>
</evidence>
<keyword evidence="4 5" id="KW-0472">Membrane</keyword>
<gene>
    <name evidence="7" type="ORF">GCM10010191_67720</name>
</gene>
<evidence type="ECO:0000256" key="5">
    <source>
        <dbReference type="SAM" id="Phobius"/>
    </source>
</evidence>
<feature type="domain" description="DUF1232" evidence="6">
    <location>
        <begin position="55"/>
        <end position="90"/>
    </location>
</feature>
<evidence type="ECO:0000256" key="2">
    <source>
        <dbReference type="ARBA" id="ARBA00022692"/>
    </source>
</evidence>
<dbReference type="InterPro" id="IPR010652">
    <property type="entry name" value="DUF1232"/>
</dbReference>
<evidence type="ECO:0000256" key="4">
    <source>
        <dbReference type="ARBA" id="ARBA00023136"/>
    </source>
</evidence>
<dbReference type="Proteomes" id="UP001501231">
    <property type="component" value="Unassembled WGS sequence"/>
</dbReference>
<dbReference type="RefSeq" id="WP_344594526.1">
    <property type="nucleotide sequence ID" value="NZ_BAAARW010000026.1"/>
</dbReference>
<keyword evidence="8" id="KW-1185">Reference proteome</keyword>
<keyword evidence="2 5" id="KW-0812">Transmembrane</keyword>
<organism evidence="7 8">
    <name type="scientific">Actinomadura vinacea</name>
    <dbReference type="NCBI Taxonomy" id="115336"/>
    <lineage>
        <taxon>Bacteria</taxon>
        <taxon>Bacillati</taxon>
        <taxon>Actinomycetota</taxon>
        <taxon>Actinomycetes</taxon>
        <taxon>Streptosporangiales</taxon>
        <taxon>Thermomonosporaceae</taxon>
        <taxon>Actinomadura</taxon>
    </lineage>
</organism>
<name>A0ABN3JYV7_9ACTN</name>
<accession>A0ABN3JYV7</accession>
<comment type="caution">
    <text evidence="7">The sequence shown here is derived from an EMBL/GenBank/DDBJ whole genome shotgun (WGS) entry which is preliminary data.</text>
</comment>
<evidence type="ECO:0000256" key="3">
    <source>
        <dbReference type="ARBA" id="ARBA00022989"/>
    </source>
</evidence>
<dbReference type="Pfam" id="PF06803">
    <property type="entry name" value="DUF1232"/>
    <property type="match status" value="1"/>
</dbReference>
<keyword evidence="3 5" id="KW-1133">Transmembrane helix</keyword>